<dbReference type="PANTHER" id="PTHR22625">
    <property type="entry name" value="PLEXIN"/>
    <property type="match status" value="1"/>
</dbReference>
<name>L1L775_9ACTN</name>
<dbReference type="PATRIC" id="fig|698759.3.peg.566"/>
<comment type="caution">
    <text evidence="2">The sequence shown here is derived from an EMBL/GenBank/DDBJ whole genome shotgun (WGS) entry which is preliminary data.</text>
</comment>
<evidence type="ECO:0000259" key="1">
    <source>
        <dbReference type="SMART" id="SM00429"/>
    </source>
</evidence>
<gene>
    <name evidence="2" type="ORF">STRIP9103_06776</name>
</gene>
<accession>L1L775</accession>
<dbReference type="SMART" id="SM00429">
    <property type="entry name" value="IPT"/>
    <property type="match status" value="5"/>
</dbReference>
<dbReference type="GO" id="GO:0005975">
    <property type="term" value="P:carbohydrate metabolic process"/>
    <property type="evidence" value="ECO:0007669"/>
    <property type="project" value="UniProtKB-ARBA"/>
</dbReference>
<dbReference type="InterPro" id="IPR002909">
    <property type="entry name" value="IPT_dom"/>
</dbReference>
<dbReference type="Proteomes" id="UP000010411">
    <property type="component" value="Unassembled WGS sequence"/>
</dbReference>
<organism evidence="2 3">
    <name type="scientific">Streptomyces ipomoeae 91-03</name>
    <dbReference type="NCBI Taxonomy" id="698759"/>
    <lineage>
        <taxon>Bacteria</taxon>
        <taxon>Bacillati</taxon>
        <taxon>Actinomycetota</taxon>
        <taxon>Actinomycetes</taxon>
        <taxon>Kitasatosporales</taxon>
        <taxon>Streptomycetaceae</taxon>
        <taxon>Streptomyces</taxon>
    </lineage>
</organism>
<dbReference type="InterPro" id="IPR013783">
    <property type="entry name" value="Ig-like_fold"/>
</dbReference>
<feature type="domain" description="IPT/TIG" evidence="1">
    <location>
        <begin position="168"/>
        <end position="253"/>
    </location>
</feature>
<feature type="domain" description="IPT/TIG" evidence="1">
    <location>
        <begin position="86"/>
        <end position="166"/>
    </location>
</feature>
<dbReference type="Gene3D" id="2.60.40.10">
    <property type="entry name" value="Immunoglobulins"/>
    <property type="match status" value="5"/>
</dbReference>
<protein>
    <submittedName>
        <fullName evidence="2">IPT/TIG domain protein</fullName>
    </submittedName>
</protein>
<proteinExistence type="predicted"/>
<dbReference type="GO" id="GO:0017154">
    <property type="term" value="F:semaphorin receptor activity"/>
    <property type="evidence" value="ECO:0007669"/>
    <property type="project" value="InterPro"/>
</dbReference>
<feature type="domain" description="IPT/TIG" evidence="1">
    <location>
        <begin position="255"/>
        <end position="334"/>
    </location>
</feature>
<dbReference type="Pfam" id="PF01833">
    <property type="entry name" value="TIG"/>
    <property type="match status" value="5"/>
</dbReference>
<dbReference type="RefSeq" id="WP_009297225.1">
    <property type="nucleotide sequence ID" value="NZ_AEJC01000055.1"/>
</dbReference>
<reference evidence="2 3" key="1">
    <citation type="submission" date="2012-11" db="EMBL/GenBank/DDBJ databases">
        <authorList>
            <person name="Huguet-Tapia J.C."/>
            <person name="Durkin A.S."/>
            <person name="Pettis G.S."/>
            <person name="Badger J.H."/>
        </authorList>
    </citation>
    <scope>NUCLEOTIDE SEQUENCE [LARGE SCALE GENOMIC DNA]</scope>
    <source>
        <strain evidence="2 3">91-03</strain>
    </source>
</reference>
<dbReference type="InterPro" id="IPR014756">
    <property type="entry name" value="Ig_E-set"/>
</dbReference>
<evidence type="ECO:0000313" key="3">
    <source>
        <dbReference type="Proteomes" id="UP000010411"/>
    </source>
</evidence>
<dbReference type="CDD" id="cd00102">
    <property type="entry name" value="IPT"/>
    <property type="match status" value="4"/>
</dbReference>
<sequence>MAAPVVSSISPNQGPVSGGTTVTVIGSGFTGVLTVRFGNKPATSFTVDSSTQITAVAPSGVGTVNVTVTTSQGTSAQAALFTYVAAPSLTGLSPSQGPVAGGTTVTLTGSSLTGATAVRFDGVAASFTVDSSIQITAVAPAHSAGVAAVTVTTAGGTSNALAFTYIAVPSLTGVSPSQGPVAGGTTVTLTGSSLTGATAVRFDGVAAPSFTVDNSTQITAVTPVHSAGVAAVTVTTAGGTSNPNDPGASFFYVDRPTLTALAPPSGPTAGGTAVTLAGNNLLGATAVLFDGMAAASFTVDSATQITAVAPSHAAGSTAVTVTTPGGISNSLGYVFLDVPVLVSLVPDEGPTHAGTVVTLTGGNLTATTGVQFGAVSAPFTVFSPTQIITVAPAGPAGPVSVTVTTPAGTSNGLTYTRAAAPGV</sequence>
<evidence type="ECO:0000313" key="2">
    <source>
        <dbReference type="EMBL" id="EKX68886.1"/>
    </source>
</evidence>
<feature type="domain" description="IPT/TIG" evidence="1">
    <location>
        <begin position="338"/>
        <end position="416"/>
    </location>
</feature>
<dbReference type="SUPFAM" id="SSF81296">
    <property type="entry name" value="E set domains"/>
    <property type="match status" value="5"/>
</dbReference>
<dbReference type="PANTHER" id="PTHR22625:SF70">
    <property type="entry name" value="PLEXIN A, ISOFORM A"/>
    <property type="match status" value="1"/>
</dbReference>
<keyword evidence="3" id="KW-1185">Reference proteome</keyword>
<feature type="domain" description="IPT/TIG" evidence="1">
    <location>
        <begin position="3"/>
        <end position="84"/>
    </location>
</feature>
<dbReference type="EMBL" id="AEJC01000055">
    <property type="protein sequence ID" value="EKX68886.1"/>
    <property type="molecule type" value="Genomic_DNA"/>
</dbReference>
<dbReference type="AlphaFoldDB" id="L1L775"/>
<dbReference type="InterPro" id="IPR031148">
    <property type="entry name" value="Plexin"/>
</dbReference>